<dbReference type="GO" id="GO:0007156">
    <property type="term" value="P:homophilic cell adhesion via plasma membrane adhesion molecules"/>
    <property type="evidence" value="ECO:0007669"/>
    <property type="project" value="TreeGrafter"/>
</dbReference>
<comment type="subcellular location">
    <subcellularLocation>
        <location evidence="1">Cell membrane</location>
    </subcellularLocation>
</comment>
<evidence type="ECO:0000256" key="3">
    <source>
        <dbReference type="ARBA" id="ARBA00022729"/>
    </source>
</evidence>
<evidence type="ECO:0000259" key="10">
    <source>
        <dbReference type="PROSITE" id="PS50835"/>
    </source>
</evidence>
<dbReference type="InterPro" id="IPR007110">
    <property type="entry name" value="Ig-like_dom"/>
</dbReference>
<evidence type="ECO:0000313" key="12">
    <source>
        <dbReference type="Proteomes" id="UP001249851"/>
    </source>
</evidence>
<dbReference type="InterPro" id="IPR003598">
    <property type="entry name" value="Ig_sub2"/>
</dbReference>
<dbReference type="InterPro" id="IPR013783">
    <property type="entry name" value="Ig-like_fold"/>
</dbReference>
<feature type="domain" description="Ig-like" evidence="10">
    <location>
        <begin position="248"/>
        <end position="332"/>
    </location>
</feature>
<evidence type="ECO:0000256" key="5">
    <source>
        <dbReference type="ARBA" id="ARBA00023157"/>
    </source>
</evidence>
<keyword evidence="7" id="KW-0393">Immunoglobulin domain</keyword>
<evidence type="ECO:0000256" key="7">
    <source>
        <dbReference type="ARBA" id="ARBA00023319"/>
    </source>
</evidence>
<dbReference type="PANTHER" id="PTHR45080">
    <property type="entry name" value="CONTACTIN 5"/>
    <property type="match status" value="1"/>
</dbReference>
<dbReference type="InterPro" id="IPR050958">
    <property type="entry name" value="Cell_Adh-Cytoskel_Orgn"/>
</dbReference>
<dbReference type="SMART" id="SM00408">
    <property type="entry name" value="IGc2"/>
    <property type="match status" value="2"/>
</dbReference>
<dbReference type="EMBL" id="JARQWQ010000019">
    <property type="protein sequence ID" value="KAK2565537.1"/>
    <property type="molecule type" value="Genomic_DNA"/>
</dbReference>
<dbReference type="Gene3D" id="2.60.40.10">
    <property type="entry name" value="Immunoglobulins"/>
    <property type="match status" value="2"/>
</dbReference>
<dbReference type="PANTHER" id="PTHR45080:SF8">
    <property type="entry name" value="IG-LIKE DOMAIN-CONTAINING PROTEIN"/>
    <property type="match status" value="1"/>
</dbReference>
<keyword evidence="3 9" id="KW-0732">Signal</keyword>
<keyword evidence="8" id="KW-1133">Transmembrane helix</keyword>
<evidence type="ECO:0000256" key="2">
    <source>
        <dbReference type="ARBA" id="ARBA00022475"/>
    </source>
</evidence>
<accession>A0AAD9QQ94</accession>
<evidence type="ECO:0000256" key="1">
    <source>
        <dbReference type="ARBA" id="ARBA00004236"/>
    </source>
</evidence>
<feature type="chain" id="PRO_5041995736" evidence="9">
    <location>
        <begin position="25"/>
        <end position="443"/>
    </location>
</feature>
<dbReference type="FunFam" id="2.60.40.10:FF:000357">
    <property type="entry name" value="Fc receptor like 1"/>
    <property type="match status" value="1"/>
</dbReference>
<gene>
    <name evidence="11" type="ORF">P5673_010652</name>
</gene>
<evidence type="ECO:0000256" key="9">
    <source>
        <dbReference type="SAM" id="SignalP"/>
    </source>
</evidence>
<protein>
    <submittedName>
        <fullName evidence="11">Protein sidekick-2</fullName>
    </submittedName>
</protein>
<keyword evidence="2" id="KW-1003">Cell membrane</keyword>
<reference evidence="11" key="2">
    <citation type="journal article" date="2023" name="Science">
        <title>Genomic signatures of disease resistance in endangered staghorn corals.</title>
        <authorList>
            <person name="Vollmer S.V."/>
            <person name="Selwyn J.D."/>
            <person name="Despard B.A."/>
            <person name="Roesel C.L."/>
        </authorList>
    </citation>
    <scope>NUCLEOTIDE SEQUENCE</scope>
    <source>
        <strain evidence="11">K2</strain>
    </source>
</reference>
<dbReference type="GO" id="GO:0005886">
    <property type="term" value="C:plasma membrane"/>
    <property type="evidence" value="ECO:0007669"/>
    <property type="project" value="UniProtKB-SubCell"/>
</dbReference>
<dbReference type="PROSITE" id="PS50835">
    <property type="entry name" value="IG_LIKE"/>
    <property type="match status" value="2"/>
</dbReference>
<keyword evidence="8" id="KW-0812">Transmembrane</keyword>
<dbReference type="SUPFAM" id="SSF48726">
    <property type="entry name" value="Immunoglobulin"/>
    <property type="match status" value="3"/>
</dbReference>
<comment type="caution">
    <text evidence="11">The sequence shown here is derived from an EMBL/GenBank/DDBJ whole genome shotgun (WGS) entry which is preliminary data.</text>
</comment>
<evidence type="ECO:0000313" key="11">
    <source>
        <dbReference type="EMBL" id="KAK2565537.1"/>
    </source>
</evidence>
<feature type="domain" description="Ig-like" evidence="10">
    <location>
        <begin position="150"/>
        <end position="245"/>
    </location>
</feature>
<dbReference type="AlphaFoldDB" id="A0AAD9QQ94"/>
<feature type="transmembrane region" description="Helical" evidence="8">
    <location>
        <begin position="355"/>
        <end position="378"/>
    </location>
</feature>
<keyword evidence="5" id="KW-1015">Disulfide bond</keyword>
<keyword evidence="12" id="KW-1185">Reference proteome</keyword>
<dbReference type="Proteomes" id="UP001249851">
    <property type="component" value="Unassembled WGS sequence"/>
</dbReference>
<keyword evidence="6" id="KW-0325">Glycoprotein</keyword>
<feature type="signal peptide" evidence="9">
    <location>
        <begin position="1"/>
        <end position="24"/>
    </location>
</feature>
<sequence length="443" mass="48659">MDLKLLQLMKVTALLLFTLDTSSSRCVKMKHQHLHPYAVSAVLKVVEYPDEDILPLGFNITISCTSNRSKSYPGYRGQPYWIQMYRNDRLLHDCGGGPGAVDSEDFKECQFVIVNATSQNSGIYDCWSLNQVSCTESNKIGLTFQAPSPPKITNTPPRELYAAFGSLVNLTCKATGVPLPVVTWFKDGILMPKEKLTGGKADSQITFPAVTSTDQGNYSCEARNAVGWERSSGTSLFLAQRPSITFHPKNIRVYREEKLLIASFICKATGNPEPVITWLKNNSTKANGTSVQAGSISTLILALHGGEKTLGNYSCVAKNLAGQAYSKEGTLEILAASLRSPNFGDSSSLSSSCKLWISVAVVAPFLLFGFGIATIYVYNKSKKAELYFNKQAYEVQDLSLQEIHQTSTSQRGQQLAKETELTATTLKKTQMGVENEAYTQKLF</sequence>
<keyword evidence="4 8" id="KW-0472">Membrane</keyword>
<reference evidence="11" key="1">
    <citation type="journal article" date="2023" name="G3 (Bethesda)">
        <title>Whole genome assembly and annotation of the endangered Caribbean coral Acropora cervicornis.</title>
        <authorList>
            <person name="Selwyn J.D."/>
            <person name="Vollmer S.V."/>
        </authorList>
    </citation>
    <scope>NUCLEOTIDE SEQUENCE</scope>
    <source>
        <strain evidence="11">K2</strain>
    </source>
</reference>
<evidence type="ECO:0000256" key="4">
    <source>
        <dbReference type="ARBA" id="ARBA00023136"/>
    </source>
</evidence>
<dbReference type="SMART" id="SM00409">
    <property type="entry name" value="IG"/>
    <property type="match status" value="3"/>
</dbReference>
<dbReference type="CDD" id="cd00096">
    <property type="entry name" value="Ig"/>
    <property type="match status" value="1"/>
</dbReference>
<organism evidence="11 12">
    <name type="scientific">Acropora cervicornis</name>
    <name type="common">Staghorn coral</name>
    <dbReference type="NCBI Taxonomy" id="6130"/>
    <lineage>
        <taxon>Eukaryota</taxon>
        <taxon>Metazoa</taxon>
        <taxon>Cnidaria</taxon>
        <taxon>Anthozoa</taxon>
        <taxon>Hexacorallia</taxon>
        <taxon>Scleractinia</taxon>
        <taxon>Astrocoeniina</taxon>
        <taxon>Acroporidae</taxon>
        <taxon>Acropora</taxon>
    </lineage>
</organism>
<dbReference type="InterPro" id="IPR003599">
    <property type="entry name" value="Ig_sub"/>
</dbReference>
<dbReference type="Pfam" id="PF13927">
    <property type="entry name" value="Ig_3"/>
    <property type="match status" value="2"/>
</dbReference>
<proteinExistence type="predicted"/>
<evidence type="ECO:0000256" key="8">
    <source>
        <dbReference type="SAM" id="Phobius"/>
    </source>
</evidence>
<evidence type="ECO:0000256" key="6">
    <source>
        <dbReference type="ARBA" id="ARBA00023180"/>
    </source>
</evidence>
<dbReference type="InterPro" id="IPR036179">
    <property type="entry name" value="Ig-like_dom_sf"/>
</dbReference>
<name>A0AAD9QQ94_ACRCE</name>